<dbReference type="InterPro" id="IPR012334">
    <property type="entry name" value="Pectin_lyas_fold"/>
</dbReference>
<comment type="caution">
    <text evidence="2">The sequence shown here is derived from an EMBL/GenBank/DDBJ whole genome shotgun (WGS) entry which is preliminary data.</text>
</comment>
<evidence type="ECO:0000256" key="1">
    <source>
        <dbReference type="SAM" id="MobiDB-lite"/>
    </source>
</evidence>
<organism evidence="2 3">
    <name type="scientific">Novipirellula herctigrandis</name>
    <dbReference type="NCBI Taxonomy" id="2527986"/>
    <lineage>
        <taxon>Bacteria</taxon>
        <taxon>Pseudomonadati</taxon>
        <taxon>Planctomycetota</taxon>
        <taxon>Planctomycetia</taxon>
        <taxon>Pirellulales</taxon>
        <taxon>Pirellulaceae</taxon>
        <taxon>Novipirellula</taxon>
    </lineage>
</organism>
<dbReference type="RefSeq" id="WP_146394687.1">
    <property type="nucleotide sequence ID" value="NZ_SJPJ01000001.1"/>
</dbReference>
<sequence length="484" mass="54527">MPRCLTLLFCCLLGAFFRQDVRSAEYRVDSQQVFDHLKAKTFMPGDSILFKKGIRFTGMFNPKGTGREGKPIIIDAYGKGDLPVINANGTHRAGLLLRDPSFWEVNRLEITNTNGSDDDQGELFGIYVLADGSEGVFEHIYINDCFIHDVNGKVAGKQRGGIHVHIKKLKASRFHDLRITNNRIVRIGGVGIGNASSCGNVTILKDGKVESAHLWTRVYVSDNTVDHTGRNCIIARVSRDAIYERNMLANSSRYSTGHSIFNFDTDGIKIQYNEAYGNVGPGGKDRGGFDADYSSANTYIQYNYSHDNQWFCGIMKKPNHNVTIRHNISQNDRHGIYFYGFEKEQKASRIYIHNNTHFVSKDLYVKVFAEDRTPLNSTFEKNIFYFEGKGEWGEKAKGIGTLFRDNVYYGIPPHVSDKQAVTRGPKFRETGTAGTNIDLKTMKALSGYRLDDGSPCRGYGASLPRWRETEEQNEDNKRDAQDGL</sequence>
<dbReference type="OrthoDB" id="3333873at2"/>
<feature type="compositionally biased region" description="Basic and acidic residues" evidence="1">
    <location>
        <begin position="465"/>
        <end position="484"/>
    </location>
</feature>
<feature type="region of interest" description="Disordered" evidence="1">
    <location>
        <begin position="459"/>
        <end position="484"/>
    </location>
</feature>
<gene>
    <name evidence="2" type="ORF">CA13_08730</name>
</gene>
<dbReference type="Gene3D" id="2.160.20.10">
    <property type="entry name" value="Single-stranded right-handed beta-helix, Pectin lyase-like"/>
    <property type="match status" value="1"/>
</dbReference>
<evidence type="ECO:0000313" key="2">
    <source>
        <dbReference type="EMBL" id="TWT79472.1"/>
    </source>
</evidence>
<reference evidence="2 3" key="1">
    <citation type="submission" date="2019-02" db="EMBL/GenBank/DDBJ databases">
        <title>Deep-cultivation of Planctomycetes and their phenomic and genomic characterization uncovers novel biology.</title>
        <authorList>
            <person name="Wiegand S."/>
            <person name="Jogler M."/>
            <person name="Boedeker C."/>
            <person name="Pinto D."/>
            <person name="Vollmers J."/>
            <person name="Rivas-Marin E."/>
            <person name="Kohn T."/>
            <person name="Peeters S.H."/>
            <person name="Heuer A."/>
            <person name="Rast P."/>
            <person name="Oberbeckmann S."/>
            <person name="Bunk B."/>
            <person name="Jeske O."/>
            <person name="Meyerdierks A."/>
            <person name="Storesund J.E."/>
            <person name="Kallscheuer N."/>
            <person name="Luecker S."/>
            <person name="Lage O.M."/>
            <person name="Pohl T."/>
            <person name="Merkel B.J."/>
            <person name="Hornburger P."/>
            <person name="Mueller R.-W."/>
            <person name="Bruemmer F."/>
            <person name="Labrenz M."/>
            <person name="Spormann A.M."/>
            <person name="Op Den Camp H."/>
            <person name="Overmann J."/>
            <person name="Amann R."/>
            <person name="Jetten M.S.M."/>
            <person name="Mascher T."/>
            <person name="Medema M.H."/>
            <person name="Devos D.P."/>
            <person name="Kaster A.-K."/>
            <person name="Ovreas L."/>
            <person name="Rohde M."/>
            <person name="Galperin M.Y."/>
            <person name="Jogler C."/>
        </authorList>
    </citation>
    <scope>NUCLEOTIDE SEQUENCE [LARGE SCALE GENOMIC DNA]</scope>
    <source>
        <strain evidence="2 3">CA13</strain>
    </source>
</reference>
<evidence type="ECO:0000313" key="3">
    <source>
        <dbReference type="Proteomes" id="UP000315010"/>
    </source>
</evidence>
<keyword evidence="3" id="KW-1185">Reference proteome</keyword>
<dbReference type="InterPro" id="IPR011050">
    <property type="entry name" value="Pectin_lyase_fold/virulence"/>
</dbReference>
<dbReference type="Proteomes" id="UP000315010">
    <property type="component" value="Unassembled WGS sequence"/>
</dbReference>
<dbReference type="SMART" id="SM00710">
    <property type="entry name" value="PbH1"/>
    <property type="match status" value="4"/>
</dbReference>
<dbReference type="EMBL" id="SJPJ01000001">
    <property type="protein sequence ID" value="TWT79472.1"/>
    <property type="molecule type" value="Genomic_DNA"/>
</dbReference>
<name>A0A5C5YWT4_9BACT</name>
<protein>
    <submittedName>
        <fullName evidence="2">Uncharacterized protein</fullName>
    </submittedName>
</protein>
<accession>A0A5C5YWT4</accession>
<proteinExistence type="predicted"/>
<dbReference type="InterPro" id="IPR006626">
    <property type="entry name" value="PbH1"/>
</dbReference>
<dbReference type="AlphaFoldDB" id="A0A5C5YWT4"/>
<dbReference type="SUPFAM" id="SSF51126">
    <property type="entry name" value="Pectin lyase-like"/>
    <property type="match status" value="1"/>
</dbReference>